<reference evidence="1 2" key="1">
    <citation type="submission" date="2020-05" db="EMBL/GenBank/DDBJ databases">
        <title>Ramlibacter rhizophilus sp. nov., isolated from rhizosphere soil of national flower Mugunghwa from South Korea.</title>
        <authorList>
            <person name="Zheng-Fei Y."/>
            <person name="Huan T."/>
        </authorList>
    </citation>
    <scope>NUCLEOTIDE SEQUENCE [LARGE SCALE GENOMIC DNA]</scope>
    <source>
        <strain evidence="1 2">H242</strain>
    </source>
</reference>
<dbReference type="Proteomes" id="UP000500826">
    <property type="component" value="Chromosome"/>
</dbReference>
<evidence type="ECO:0000313" key="1">
    <source>
        <dbReference type="EMBL" id="QJW84667.1"/>
    </source>
</evidence>
<dbReference type="EMBL" id="CP053418">
    <property type="protein sequence ID" value="QJW84667.1"/>
    <property type="molecule type" value="Genomic_DNA"/>
</dbReference>
<accession>A0ABX6P4M2</accession>
<organism evidence="1 2">
    <name type="scientific">Ramlibacter terrae</name>
    <dbReference type="NCBI Taxonomy" id="2732511"/>
    <lineage>
        <taxon>Bacteria</taxon>
        <taxon>Pseudomonadati</taxon>
        <taxon>Pseudomonadota</taxon>
        <taxon>Betaproteobacteria</taxon>
        <taxon>Burkholderiales</taxon>
        <taxon>Comamonadaceae</taxon>
        <taxon>Ramlibacter</taxon>
    </lineage>
</organism>
<name>A0ABX6P4M2_9BURK</name>
<sequence>MVVDFTETDLTVATGIDSEFTFTLDGTRGEMMEAAGTLDIDIFGFVQVEGEFVITKDTRTVQLADATDTIQSTTLAIGASNARAFAGVDGGTDEAMGFEITDGNFGLALLSDKTDPTHTGWP</sequence>
<gene>
    <name evidence="1" type="ORF">HK414_16100</name>
</gene>
<proteinExistence type="predicted"/>
<keyword evidence="2" id="KW-1185">Reference proteome</keyword>
<evidence type="ECO:0000313" key="2">
    <source>
        <dbReference type="Proteomes" id="UP000500826"/>
    </source>
</evidence>
<protein>
    <submittedName>
        <fullName evidence="1">Uncharacterized protein</fullName>
    </submittedName>
</protein>